<evidence type="ECO:0008006" key="4">
    <source>
        <dbReference type="Google" id="ProtNLM"/>
    </source>
</evidence>
<reference evidence="2" key="1">
    <citation type="journal article" date="2014" name="Int. J. Syst. Evol. Microbiol.">
        <title>Complete genome sequence of Corynebacterium casei LMG S-19264T (=DSM 44701T), isolated from a smear-ripened cheese.</title>
        <authorList>
            <consortium name="US DOE Joint Genome Institute (JGI-PGF)"/>
            <person name="Walter F."/>
            <person name="Albersmeier A."/>
            <person name="Kalinowski J."/>
            <person name="Ruckert C."/>
        </authorList>
    </citation>
    <scope>NUCLEOTIDE SEQUENCE</scope>
    <source>
        <strain evidence="2">NBRC 103034</strain>
    </source>
</reference>
<dbReference type="PANTHER" id="PTHR37166">
    <property type="entry name" value="PROTEIN FLAG"/>
    <property type="match status" value="1"/>
</dbReference>
<feature type="region of interest" description="Disordered" evidence="1">
    <location>
        <begin position="1"/>
        <end position="57"/>
    </location>
</feature>
<dbReference type="Proteomes" id="UP001161408">
    <property type="component" value="Unassembled WGS sequence"/>
</dbReference>
<dbReference type="RefSeq" id="WP_054201727.1">
    <property type="nucleotide sequence ID" value="NZ_BJXY01000005.1"/>
</dbReference>
<sequence length="128" mass="14095">METQSLNLNISSAQKGEVTSSYQTPSQVKQNADEQKNTPITTTASNSEVSETELSPEKLEKVVQQLQDFMGEMNRSLQFKVDEDSGRNVIKVIDKESGDLVKQYPSEEVLGIVAKLAEATGVLVDFKV</sequence>
<dbReference type="Gene3D" id="3.30.160.170">
    <property type="entry name" value="FlaG-like"/>
    <property type="match status" value="1"/>
</dbReference>
<protein>
    <recommendedName>
        <fullName evidence="4">Flagellar protein FlaG</fullName>
    </recommendedName>
</protein>
<evidence type="ECO:0000256" key="1">
    <source>
        <dbReference type="SAM" id="MobiDB-lite"/>
    </source>
</evidence>
<dbReference type="Pfam" id="PF03646">
    <property type="entry name" value="FlaG"/>
    <property type="match status" value="1"/>
</dbReference>
<dbReference type="AlphaFoldDB" id="A0AA37S1B8"/>
<gene>
    <name evidence="2" type="ORF">GCM10007914_05420</name>
</gene>
<reference evidence="2" key="2">
    <citation type="submission" date="2023-01" db="EMBL/GenBank/DDBJ databases">
        <title>Draft genome sequence of Pseudoalteromonas tetraodonis strain NBRC 103034.</title>
        <authorList>
            <person name="Sun Q."/>
            <person name="Mori K."/>
        </authorList>
    </citation>
    <scope>NUCLEOTIDE SEQUENCE</scope>
    <source>
        <strain evidence="2">NBRC 103034</strain>
    </source>
</reference>
<evidence type="ECO:0000313" key="2">
    <source>
        <dbReference type="EMBL" id="GLQ01661.1"/>
    </source>
</evidence>
<keyword evidence="3" id="KW-1185">Reference proteome</keyword>
<dbReference type="InterPro" id="IPR035924">
    <property type="entry name" value="FlaG-like_sf"/>
</dbReference>
<evidence type="ECO:0000313" key="3">
    <source>
        <dbReference type="Proteomes" id="UP001161408"/>
    </source>
</evidence>
<feature type="compositionally biased region" description="Polar residues" evidence="1">
    <location>
        <begin position="1"/>
        <end position="30"/>
    </location>
</feature>
<accession>A0AA37S1B8</accession>
<name>A0AA37S1B8_9GAMM</name>
<proteinExistence type="predicted"/>
<dbReference type="SUPFAM" id="SSF160214">
    <property type="entry name" value="FlaG-like"/>
    <property type="match status" value="1"/>
</dbReference>
<feature type="compositionally biased region" description="Polar residues" evidence="1">
    <location>
        <begin position="37"/>
        <end position="53"/>
    </location>
</feature>
<dbReference type="InterPro" id="IPR005186">
    <property type="entry name" value="FlaG"/>
</dbReference>
<dbReference type="EMBL" id="BSNE01000002">
    <property type="protein sequence ID" value="GLQ01661.1"/>
    <property type="molecule type" value="Genomic_DNA"/>
</dbReference>
<comment type="caution">
    <text evidence="2">The sequence shown here is derived from an EMBL/GenBank/DDBJ whole genome shotgun (WGS) entry which is preliminary data.</text>
</comment>
<dbReference type="PANTHER" id="PTHR37166:SF1">
    <property type="entry name" value="PROTEIN FLAG"/>
    <property type="match status" value="1"/>
</dbReference>
<organism evidence="2 3">
    <name type="scientific">Pseudoalteromonas tetraodonis GFC</name>
    <dbReference type="NCBI Taxonomy" id="1315271"/>
    <lineage>
        <taxon>Bacteria</taxon>
        <taxon>Pseudomonadati</taxon>
        <taxon>Pseudomonadota</taxon>
        <taxon>Gammaproteobacteria</taxon>
        <taxon>Alteromonadales</taxon>
        <taxon>Pseudoalteromonadaceae</taxon>
        <taxon>Pseudoalteromonas</taxon>
    </lineage>
</organism>